<protein>
    <submittedName>
        <fullName evidence="1">Secreted protein</fullName>
    </submittedName>
</protein>
<name>A0ABS4SEQ0_9PROT</name>
<sequence length="148" mass="15401">MTINTSIDAAAGRMFTMKVSDGNAPPTFLTIGGGKSLRLSINGAPVEISNSASGGWKEYLPGAGLKEMTASLQGIFDSKTVGARKVWDAAFAVGVGGYIEAQIISGHGDYFVGVFVVESYERSGDDGQAEQFSCTLKSHGQPSYVAAP</sequence>
<dbReference type="Pfam" id="PF06199">
    <property type="entry name" value="Phage_tail_2"/>
    <property type="match status" value="1"/>
</dbReference>
<evidence type="ECO:0000313" key="1">
    <source>
        <dbReference type="EMBL" id="MBP2291044.1"/>
    </source>
</evidence>
<dbReference type="PRINTS" id="PR01996">
    <property type="entry name" value="MTP1FAMILY"/>
</dbReference>
<dbReference type="InterPro" id="IPR022344">
    <property type="entry name" value="GTA_major-tail"/>
</dbReference>
<dbReference type="InterPro" id="IPR011855">
    <property type="entry name" value="Phgtail_TP901_1"/>
</dbReference>
<keyword evidence="2" id="KW-1185">Reference proteome</keyword>
<accession>A0ABS4SEQ0</accession>
<dbReference type="Proteomes" id="UP000781958">
    <property type="component" value="Unassembled WGS sequence"/>
</dbReference>
<gene>
    <name evidence="1" type="ORF">J2851_000786</name>
</gene>
<dbReference type="RefSeq" id="WP_209764276.1">
    <property type="nucleotide sequence ID" value="NZ_JAGINP010000002.1"/>
</dbReference>
<evidence type="ECO:0000313" key="2">
    <source>
        <dbReference type="Proteomes" id="UP000781958"/>
    </source>
</evidence>
<proteinExistence type="predicted"/>
<dbReference type="NCBIfam" id="NF047353">
    <property type="entry name" value="tube_lmo2291"/>
    <property type="match status" value="1"/>
</dbReference>
<comment type="caution">
    <text evidence="1">The sequence shown here is derived from an EMBL/GenBank/DDBJ whole genome shotgun (WGS) entry which is preliminary data.</text>
</comment>
<organism evidence="1 2">
    <name type="scientific">Azospirillum rugosum</name>
    <dbReference type="NCBI Taxonomy" id="416170"/>
    <lineage>
        <taxon>Bacteria</taxon>
        <taxon>Pseudomonadati</taxon>
        <taxon>Pseudomonadota</taxon>
        <taxon>Alphaproteobacteria</taxon>
        <taxon>Rhodospirillales</taxon>
        <taxon>Azospirillaceae</taxon>
        <taxon>Azospirillum</taxon>
    </lineage>
</organism>
<reference evidence="1 2" key="1">
    <citation type="submission" date="2021-03" db="EMBL/GenBank/DDBJ databases">
        <title>Genomic Encyclopedia of Type Strains, Phase III (KMG-III): the genomes of soil and plant-associated and newly described type strains.</title>
        <authorList>
            <person name="Whitman W."/>
        </authorList>
    </citation>
    <scope>NUCLEOTIDE SEQUENCE [LARGE SCALE GENOMIC DNA]</scope>
    <source>
        <strain evidence="1 2">IMMIB AFH-6</strain>
    </source>
</reference>
<dbReference type="EMBL" id="JAGINP010000002">
    <property type="protein sequence ID" value="MBP2291044.1"/>
    <property type="molecule type" value="Genomic_DNA"/>
</dbReference>